<comment type="similarity">
    <text evidence="1 4">Belongs to the universal ribosomal protein uL13 family.</text>
</comment>
<dbReference type="SUPFAM" id="SSF52161">
    <property type="entry name" value="Ribosomal protein L13"/>
    <property type="match status" value="1"/>
</dbReference>
<dbReference type="Proteomes" id="UP000189274">
    <property type="component" value="Unassembled WGS sequence"/>
</dbReference>
<dbReference type="HOGENOM" id="CLU_082184_1_1_1"/>
<evidence type="ECO:0000256" key="2">
    <source>
        <dbReference type="ARBA" id="ARBA00022980"/>
    </source>
</evidence>
<protein>
    <submittedName>
        <fullName evidence="8">Ribosomal protein L13</fullName>
    </submittedName>
</protein>
<proteinExistence type="inferred from homology"/>
<dbReference type="InterPro" id="IPR023563">
    <property type="entry name" value="Ribosomal_uL13_CS"/>
</dbReference>
<evidence type="ECO:0000313" key="11">
    <source>
        <dbReference type="Proteomes" id="UP000195871"/>
    </source>
</evidence>
<dbReference type="InterPro" id="IPR005822">
    <property type="entry name" value="Ribosomal_uL13"/>
</dbReference>
<dbReference type="GO" id="GO:0005762">
    <property type="term" value="C:mitochondrial large ribosomal subunit"/>
    <property type="evidence" value="ECO:0007669"/>
    <property type="project" value="EnsemblFungi"/>
</dbReference>
<dbReference type="eggNOG" id="KOG3203">
    <property type="taxonomic scope" value="Eukaryota"/>
</dbReference>
<reference evidence="9" key="1">
    <citation type="journal article" date="2014" name="Microb. Cell Fact.">
        <title>Exploiting Issatchenkia orientalis SD108 for succinic acid production.</title>
        <authorList>
            <person name="Xiao H."/>
            <person name="Shao Z."/>
            <person name="Jiang Y."/>
            <person name="Dole S."/>
            <person name="Zhao H."/>
        </authorList>
    </citation>
    <scope>NUCLEOTIDE SEQUENCE [LARGE SCALE GENOMIC DNA]</scope>
    <source>
        <strain evidence="9">SD108</strain>
    </source>
</reference>
<organism evidence="6 9">
    <name type="scientific">Pichia kudriavzevii</name>
    <name type="common">Yeast</name>
    <name type="synonym">Issatchenkia orientalis</name>
    <dbReference type="NCBI Taxonomy" id="4909"/>
    <lineage>
        <taxon>Eukaryota</taxon>
        <taxon>Fungi</taxon>
        <taxon>Dikarya</taxon>
        <taxon>Ascomycota</taxon>
        <taxon>Saccharomycotina</taxon>
        <taxon>Pichiomycetes</taxon>
        <taxon>Pichiales</taxon>
        <taxon>Pichiaceae</taxon>
        <taxon>Pichia</taxon>
    </lineage>
</organism>
<evidence type="ECO:0000313" key="12">
    <source>
        <dbReference type="Proteomes" id="UP000249293"/>
    </source>
</evidence>
<evidence type="ECO:0000256" key="1">
    <source>
        <dbReference type="ARBA" id="ARBA00006227"/>
    </source>
</evidence>
<dbReference type="EMBL" id="NHMM01000003">
    <property type="protein sequence ID" value="OUT22446.1"/>
    <property type="molecule type" value="Genomic_DNA"/>
</dbReference>
<evidence type="ECO:0000313" key="6">
    <source>
        <dbReference type="EMBL" id="KGK38312.1"/>
    </source>
</evidence>
<evidence type="ECO:0000256" key="3">
    <source>
        <dbReference type="ARBA" id="ARBA00023274"/>
    </source>
</evidence>
<dbReference type="VEuPathDB" id="FungiDB:C5L36_0D02120"/>
<dbReference type="GO" id="GO:0017148">
    <property type="term" value="P:negative regulation of translation"/>
    <property type="evidence" value="ECO:0007669"/>
    <property type="project" value="TreeGrafter"/>
</dbReference>
<reference evidence="6" key="2">
    <citation type="submission" date="2014-08" db="EMBL/GenBank/DDBJ databases">
        <title>Exploiting Issatchenkia orientalis SD108 for Succinic Acid Production.</title>
        <authorList>
            <person name="Xiao H."/>
            <person name="Shao Z."/>
            <person name="Jiang Y."/>
            <person name="Dole S."/>
            <person name="Zhao H."/>
        </authorList>
    </citation>
    <scope>NUCLEOTIDE SEQUENCE [LARGE SCALE GENOMIC DNA]</scope>
    <source>
        <strain evidence="6">SD108</strain>
    </source>
</reference>
<evidence type="ECO:0000313" key="9">
    <source>
        <dbReference type="Proteomes" id="UP000029867"/>
    </source>
</evidence>
<dbReference type="GO" id="GO:0006412">
    <property type="term" value="P:translation"/>
    <property type="evidence" value="ECO:0007669"/>
    <property type="project" value="InterPro"/>
</dbReference>
<dbReference type="EMBL" id="JQFK01000021">
    <property type="protein sequence ID" value="KGK38312.1"/>
    <property type="molecule type" value="Genomic_DNA"/>
</dbReference>
<dbReference type="EMBL" id="CP028776">
    <property type="protein sequence ID" value="AWU77469.1"/>
    <property type="molecule type" value="Genomic_DNA"/>
</dbReference>
<dbReference type="NCBIfam" id="TIGR01066">
    <property type="entry name" value="rplM_bact"/>
    <property type="match status" value="1"/>
</dbReference>
<sequence length="176" mass="19886">MSNIIGKAGLGLVRAWHHVDLSKDERTLGRLASSIAIALIGKHKPIVHETEDAGDYVVVSNCQHLKVTGRKLVEKTYWSHTTRPGSGKATPMEKVIDDYGYGEVVRRAVSRMLPKDRHRKARLQRLKVFDGSTHPYRGNIIAWADETPLVEKAILEAKVRNEQLSKFNELLKEKKL</sequence>
<dbReference type="InterPro" id="IPR036899">
    <property type="entry name" value="Ribosomal_uL13_sf"/>
</dbReference>
<evidence type="ECO:0000256" key="4">
    <source>
        <dbReference type="RuleBase" id="RU003877"/>
    </source>
</evidence>
<dbReference type="PIRSF" id="PIRSF002181">
    <property type="entry name" value="Ribosomal_L13"/>
    <property type="match status" value="1"/>
</dbReference>
<accession>A0A099P291</accession>
<reference evidence="10" key="3">
    <citation type="journal article" date="2017" name="Genome Announc.">
        <title>Genome sequences of Cyberlindnera fabianii 65, Pichia kudriavzevii 129, and Saccharomyces cerevisiae 131 isolated from fermented masau fruits in Zimbabwe.</title>
        <authorList>
            <person name="van Rijswijck I.M.H."/>
            <person name="Derks M.F.L."/>
            <person name="Abee T."/>
            <person name="de Ridder D."/>
            <person name="Smid E.J."/>
        </authorList>
    </citation>
    <scope>NUCLEOTIDE SEQUENCE [LARGE SCALE GENOMIC DNA]</scope>
    <source>
        <strain evidence="10">129</strain>
    </source>
</reference>
<evidence type="ECO:0000313" key="8">
    <source>
        <dbReference type="EMBL" id="OUT22446.1"/>
    </source>
</evidence>
<dbReference type="Proteomes" id="UP000029867">
    <property type="component" value="Unassembled WGS sequence"/>
</dbReference>
<dbReference type="Pfam" id="PF00572">
    <property type="entry name" value="Ribosomal_L13"/>
    <property type="match status" value="1"/>
</dbReference>
<evidence type="ECO:0000313" key="7">
    <source>
        <dbReference type="EMBL" id="ONH71608.1"/>
    </source>
</evidence>
<dbReference type="OrthoDB" id="274622at2759"/>
<reference evidence="8 11" key="5">
    <citation type="submission" date="2017-05" db="EMBL/GenBank/DDBJ databases">
        <title>The Genome Sequence of Candida krusei Ckrusei653.</title>
        <authorList>
            <person name="Cuomo C."/>
            <person name="Forche A."/>
            <person name="Young S."/>
            <person name="Abouelleil A."/>
            <person name="Cao P."/>
            <person name="Chapman S."/>
            <person name="Cusick C."/>
            <person name="Shea T."/>
            <person name="Nusbaum C."/>
            <person name="Birren B."/>
        </authorList>
    </citation>
    <scope>NUCLEOTIDE SEQUENCE [LARGE SCALE GENOMIC DNA]</scope>
    <source>
        <strain evidence="8 11">Ckrusei653</strain>
    </source>
</reference>
<dbReference type="PROSITE" id="PS00783">
    <property type="entry name" value="RIBOSOMAL_L13"/>
    <property type="match status" value="1"/>
</dbReference>
<dbReference type="HAMAP" id="MF_01366">
    <property type="entry name" value="Ribosomal_uL13"/>
    <property type="match status" value="1"/>
</dbReference>
<keyword evidence="2 4" id="KW-0689">Ribosomal protein</keyword>
<dbReference type="Gene3D" id="3.90.1180.10">
    <property type="entry name" value="Ribosomal protein L13"/>
    <property type="match status" value="1"/>
</dbReference>
<dbReference type="GO" id="GO:0003735">
    <property type="term" value="F:structural constituent of ribosome"/>
    <property type="evidence" value="ECO:0007669"/>
    <property type="project" value="EnsemblFungi"/>
</dbReference>
<evidence type="ECO:0000313" key="10">
    <source>
        <dbReference type="Proteomes" id="UP000189274"/>
    </source>
</evidence>
<reference evidence="5 12" key="6">
    <citation type="submission" date="2018-06" db="EMBL/GenBank/DDBJ databases">
        <title>Population genomics shows no distinction between pathogenic Candida krusei and environmental Pichia kudriavzevii: One species, four names.</title>
        <authorList>
            <person name="Douglass A.P."/>
            <person name="Offei B."/>
            <person name="Braun-Galleani S."/>
            <person name="Coughlan A.Y."/>
            <person name="Martos A."/>
            <person name="Ortiz-Merino R.A."/>
            <person name="Byrne K.P."/>
            <person name="Wolfe K.H."/>
        </authorList>
    </citation>
    <scope>NUCLEOTIDE SEQUENCE [LARGE SCALE GENOMIC DNA]</scope>
    <source>
        <strain evidence="5 12">CBS573</strain>
    </source>
</reference>
<dbReference type="PANTHER" id="PTHR11545:SF2">
    <property type="entry name" value="LARGE RIBOSOMAL SUBUNIT PROTEIN UL13M"/>
    <property type="match status" value="1"/>
</dbReference>
<dbReference type="GO" id="GO:0003729">
    <property type="term" value="F:mRNA binding"/>
    <property type="evidence" value="ECO:0007669"/>
    <property type="project" value="TreeGrafter"/>
</dbReference>
<dbReference type="EMBL" id="MQVM01000031">
    <property type="protein sequence ID" value="ONH71608.1"/>
    <property type="molecule type" value="Genomic_DNA"/>
</dbReference>
<dbReference type="Proteomes" id="UP000249293">
    <property type="component" value="Chromosome 4"/>
</dbReference>
<reference evidence="7" key="4">
    <citation type="submission" date="2017-01" db="EMBL/GenBank/DDBJ databases">
        <authorList>
            <person name="Mah S.A."/>
            <person name="Swanson W.J."/>
            <person name="Moy G.W."/>
            <person name="Vacquier V.D."/>
        </authorList>
    </citation>
    <scope>NUCLEOTIDE SEQUENCE [LARGE SCALE GENOMIC DNA]</scope>
    <source>
        <strain evidence="7">129</strain>
    </source>
</reference>
<dbReference type="Proteomes" id="UP000195871">
    <property type="component" value="Unassembled WGS sequence"/>
</dbReference>
<keyword evidence="3 4" id="KW-0687">Ribonucleoprotein</keyword>
<keyword evidence="12" id="KW-1185">Reference proteome</keyword>
<gene>
    <name evidence="7" type="ORF">BOH78_4380</name>
    <name evidence="5" type="ORF">C5L36_0D02120</name>
    <name evidence="8" type="ORF">CAS74_002181</name>
    <name evidence="6" type="ORF">JL09_g2500</name>
</gene>
<dbReference type="InterPro" id="IPR005823">
    <property type="entry name" value="Ribosomal_uL13_bac-type"/>
</dbReference>
<dbReference type="AlphaFoldDB" id="A0A099P291"/>
<dbReference type="PANTHER" id="PTHR11545">
    <property type="entry name" value="RIBOSOMAL PROTEIN L13"/>
    <property type="match status" value="1"/>
</dbReference>
<evidence type="ECO:0000313" key="5">
    <source>
        <dbReference type="EMBL" id="AWU77469.1"/>
    </source>
</evidence>
<dbReference type="STRING" id="4909.A0A099P291"/>
<dbReference type="CDD" id="cd00392">
    <property type="entry name" value="Ribosomal_L13"/>
    <property type="match status" value="1"/>
</dbReference>
<name>A0A099P291_PICKU</name>